<dbReference type="PANTHER" id="PTHR47168:SF1">
    <property type="entry name" value="OS02G0798600 PROTEIN"/>
    <property type="match status" value="1"/>
</dbReference>
<dbReference type="EMBL" id="LGRX02027023">
    <property type="protein sequence ID" value="KAK3249911.1"/>
    <property type="molecule type" value="Genomic_DNA"/>
</dbReference>
<dbReference type="PANTHER" id="PTHR47168">
    <property type="entry name" value="RING ZINC FINGER DOMAIN SUPERFAMILY PROTEIN-RELATED"/>
    <property type="match status" value="1"/>
</dbReference>
<gene>
    <name evidence="12" type="ORF">CYMTET_40684</name>
</gene>
<feature type="region of interest" description="Disordered" evidence="9">
    <location>
        <begin position="43"/>
        <end position="64"/>
    </location>
</feature>
<evidence type="ECO:0000313" key="13">
    <source>
        <dbReference type="Proteomes" id="UP001190700"/>
    </source>
</evidence>
<proteinExistence type="predicted"/>
<evidence type="ECO:0000256" key="6">
    <source>
        <dbReference type="ARBA" id="ARBA00022989"/>
    </source>
</evidence>
<evidence type="ECO:0000256" key="8">
    <source>
        <dbReference type="PROSITE-ProRule" id="PRU00175"/>
    </source>
</evidence>
<keyword evidence="3" id="KW-0479">Metal-binding</keyword>
<comment type="caution">
    <text evidence="12">The sequence shown here is derived from an EMBL/GenBank/DDBJ whole genome shotgun (WGS) entry which is preliminary data.</text>
</comment>
<dbReference type="GO" id="GO:0008270">
    <property type="term" value="F:zinc ion binding"/>
    <property type="evidence" value="ECO:0007669"/>
    <property type="project" value="UniProtKB-KW"/>
</dbReference>
<keyword evidence="2 10" id="KW-0812">Transmembrane</keyword>
<reference evidence="12 13" key="1">
    <citation type="journal article" date="2015" name="Genome Biol. Evol.">
        <title>Comparative Genomics of a Bacterivorous Green Alga Reveals Evolutionary Causalities and Consequences of Phago-Mixotrophic Mode of Nutrition.</title>
        <authorList>
            <person name="Burns J.A."/>
            <person name="Paasch A."/>
            <person name="Narechania A."/>
            <person name="Kim E."/>
        </authorList>
    </citation>
    <scope>NUCLEOTIDE SEQUENCE [LARGE SCALE GENOMIC DNA]</scope>
    <source>
        <strain evidence="12 13">PLY_AMNH</strain>
    </source>
</reference>
<keyword evidence="5" id="KW-0862">Zinc</keyword>
<dbReference type="FunFam" id="3.30.40.10:FF:000388">
    <property type="entry name" value="Putative RING zinc finger domain superfamily protein"/>
    <property type="match status" value="1"/>
</dbReference>
<feature type="domain" description="RING-type" evidence="11">
    <location>
        <begin position="184"/>
        <end position="226"/>
    </location>
</feature>
<dbReference type="Proteomes" id="UP001190700">
    <property type="component" value="Unassembled WGS sequence"/>
</dbReference>
<evidence type="ECO:0000256" key="4">
    <source>
        <dbReference type="ARBA" id="ARBA00022771"/>
    </source>
</evidence>
<dbReference type="SMART" id="SM00184">
    <property type="entry name" value="RING"/>
    <property type="match status" value="1"/>
</dbReference>
<evidence type="ECO:0000256" key="2">
    <source>
        <dbReference type="ARBA" id="ARBA00022692"/>
    </source>
</evidence>
<keyword evidence="7 10" id="KW-0472">Membrane</keyword>
<dbReference type="Gene3D" id="3.30.40.10">
    <property type="entry name" value="Zinc/RING finger domain, C3HC4 (zinc finger)"/>
    <property type="match status" value="1"/>
</dbReference>
<dbReference type="Pfam" id="PF13639">
    <property type="entry name" value="zf-RING_2"/>
    <property type="match status" value="1"/>
</dbReference>
<evidence type="ECO:0000256" key="5">
    <source>
        <dbReference type="ARBA" id="ARBA00022833"/>
    </source>
</evidence>
<dbReference type="PROSITE" id="PS50089">
    <property type="entry name" value="ZF_RING_2"/>
    <property type="match status" value="1"/>
</dbReference>
<evidence type="ECO:0000256" key="3">
    <source>
        <dbReference type="ARBA" id="ARBA00022723"/>
    </source>
</evidence>
<keyword evidence="6 10" id="KW-1133">Transmembrane helix</keyword>
<name>A0AAE0C7I3_9CHLO</name>
<sequence>MFVFFSSASPLFSLIITLLGCSGLISWVFNSIWVHLSPRVQAPGDDPMQGEGEQQRHRQDSQDGRGWIRNMRNALSAFGVSSVYGYGYRLGNMGAQFATTGRMDTGMQQEAAPQRQAPSDTRAVHRLPLIEYQTEEEVASWSVGRLKKELRMSGKKICPGVIMEKTDLVKQVMESWGGTSSKNCAVCLVDYEKGDALRVLPCLHRYHVECIDKWLMSRSRACPLCNQPIN</sequence>
<keyword evidence="4 8" id="KW-0863">Zinc-finger</keyword>
<dbReference type="InterPro" id="IPR051653">
    <property type="entry name" value="E3_ligase_sorting_rcpt"/>
</dbReference>
<evidence type="ECO:0000256" key="9">
    <source>
        <dbReference type="SAM" id="MobiDB-lite"/>
    </source>
</evidence>
<evidence type="ECO:0000313" key="12">
    <source>
        <dbReference type="EMBL" id="KAK3249911.1"/>
    </source>
</evidence>
<dbReference type="InterPro" id="IPR001841">
    <property type="entry name" value="Znf_RING"/>
</dbReference>
<accession>A0AAE0C7I3</accession>
<dbReference type="AlphaFoldDB" id="A0AAE0C7I3"/>
<dbReference type="SUPFAM" id="SSF57850">
    <property type="entry name" value="RING/U-box"/>
    <property type="match status" value="1"/>
</dbReference>
<dbReference type="GO" id="GO:0016020">
    <property type="term" value="C:membrane"/>
    <property type="evidence" value="ECO:0007669"/>
    <property type="project" value="UniProtKB-SubCell"/>
</dbReference>
<organism evidence="12 13">
    <name type="scientific">Cymbomonas tetramitiformis</name>
    <dbReference type="NCBI Taxonomy" id="36881"/>
    <lineage>
        <taxon>Eukaryota</taxon>
        <taxon>Viridiplantae</taxon>
        <taxon>Chlorophyta</taxon>
        <taxon>Pyramimonadophyceae</taxon>
        <taxon>Pyramimonadales</taxon>
        <taxon>Pyramimonadaceae</taxon>
        <taxon>Cymbomonas</taxon>
    </lineage>
</organism>
<comment type="subcellular location">
    <subcellularLocation>
        <location evidence="1">Membrane</location>
        <topology evidence="1">Single-pass membrane protein</topology>
    </subcellularLocation>
</comment>
<keyword evidence="13" id="KW-1185">Reference proteome</keyword>
<evidence type="ECO:0000259" key="11">
    <source>
        <dbReference type="PROSITE" id="PS50089"/>
    </source>
</evidence>
<feature type="transmembrane region" description="Helical" evidence="10">
    <location>
        <begin position="12"/>
        <end position="29"/>
    </location>
</feature>
<evidence type="ECO:0000256" key="7">
    <source>
        <dbReference type="ARBA" id="ARBA00023136"/>
    </source>
</evidence>
<evidence type="ECO:0000256" key="10">
    <source>
        <dbReference type="SAM" id="Phobius"/>
    </source>
</evidence>
<protein>
    <recommendedName>
        <fullName evidence="11">RING-type domain-containing protein</fullName>
    </recommendedName>
</protein>
<evidence type="ECO:0000256" key="1">
    <source>
        <dbReference type="ARBA" id="ARBA00004167"/>
    </source>
</evidence>
<dbReference type="InterPro" id="IPR013083">
    <property type="entry name" value="Znf_RING/FYVE/PHD"/>
</dbReference>
<feature type="compositionally biased region" description="Basic and acidic residues" evidence="9">
    <location>
        <begin position="53"/>
        <end position="63"/>
    </location>
</feature>